<feature type="domain" description="Thiamine pyrophosphate enzyme N-terminal TPP-binding" evidence="3">
    <location>
        <begin position="28"/>
        <end position="121"/>
    </location>
</feature>
<dbReference type="EMBL" id="JAVIIQ010000011">
    <property type="protein sequence ID" value="MDX8534150.1"/>
    <property type="molecule type" value="Genomic_DNA"/>
</dbReference>
<dbReference type="RefSeq" id="WP_320251503.1">
    <property type="nucleotide sequence ID" value="NZ_JAVIIQ010000011.1"/>
</dbReference>
<dbReference type="InterPro" id="IPR051818">
    <property type="entry name" value="TPP_dependent_decarboxylase"/>
</dbReference>
<dbReference type="SUPFAM" id="SSF52518">
    <property type="entry name" value="Thiamin diphosphate-binding fold (THDP-binding)"/>
    <property type="match status" value="1"/>
</dbReference>
<dbReference type="CDD" id="cd07035">
    <property type="entry name" value="TPP_PYR_POX_like"/>
    <property type="match status" value="1"/>
</dbReference>
<dbReference type="Proteomes" id="UP001285154">
    <property type="component" value="Unassembled WGS sequence"/>
</dbReference>
<proteinExistence type="predicted"/>
<evidence type="ECO:0000313" key="4">
    <source>
        <dbReference type="EMBL" id="MDX8534150.1"/>
    </source>
</evidence>
<reference evidence="4 5" key="1">
    <citation type="submission" date="2023-08" db="EMBL/GenBank/DDBJ databases">
        <title>Implementing the SeqCode for naming new Mesorhizobium species isolated from Vachellia karroo root nodules.</title>
        <authorList>
            <person name="Van Lill M."/>
        </authorList>
    </citation>
    <scope>NUCLEOTIDE SEQUENCE [LARGE SCALE GENOMIC DNA]</scope>
    <source>
        <strain evidence="4 5">VK25D</strain>
    </source>
</reference>
<dbReference type="PANTHER" id="PTHR42818:SF1">
    <property type="entry name" value="SULFOPYRUVATE DECARBOXYLASE"/>
    <property type="match status" value="1"/>
</dbReference>
<evidence type="ECO:0000256" key="2">
    <source>
        <dbReference type="ARBA" id="ARBA00023239"/>
    </source>
</evidence>
<keyword evidence="1" id="KW-0210">Decarboxylase</keyword>
<dbReference type="Pfam" id="PF02776">
    <property type="entry name" value="TPP_enzyme_N"/>
    <property type="match status" value="1"/>
</dbReference>
<protein>
    <submittedName>
        <fullName evidence="4">Thiamine pyrophosphate-binding protein</fullName>
    </submittedName>
</protein>
<dbReference type="Gene3D" id="3.40.50.970">
    <property type="match status" value="1"/>
</dbReference>
<evidence type="ECO:0000256" key="1">
    <source>
        <dbReference type="ARBA" id="ARBA00022793"/>
    </source>
</evidence>
<dbReference type="InterPro" id="IPR012001">
    <property type="entry name" value="Thiamin_PyroP_enz_TPP-bd_dom"/>
</dbReference>
<name>A0ABU5A8X3_9HYPH</name>
<keyword evidence="2" id="KW-0456">Lyase</keyword>
<keyword evidence="5" id="KW-1185">Reference proteome</keyword>
<dbReference type="PANTHER" id="PTHR42818">
    <property type="entry name" value="SULFOPYRUVATE DECARBOXYLASE SUBUNIT ALPHA"/>
    <property type="match status" value="1"/>
</dbReference>
<evidence type="ECO:0000259" key="3">
    <source>
        <dbReference type="Pfam" id="PF02776"/>
    </source>
</evidence>
<sequence length="190" mass="20174">MTASLQAKHPDAAASAALPAASETQWPDQVYDVLKAAGISQMSYVPDAGHTTLIRRFSADPEVITNVLTTEEEGIAIAAGSWLGGKRSVVLMQSSGVGNCINMLSLPVQARFPLLVLVTMRGEWAEFNPWQVPMGQATEASLRAIGLSVLRAETGADLVDTVAQAAAMAFDADQQIAVLIGQRLLGKKKW</sequence>
<evidence type="ECO:0000313" key="5">
    <source>
        <dbReference type="Proteomes" id="UP001285154"/>
    </source>
</evidence>
<comment type="caution">
    <text evidence="4">The sequence shown here is derived from an EMBL/GenBank/DDBJ whole genome shotgun (WGS) entry which is preliminary data.</text>
</comment>
<accession>A0ABU5A8X3</accession>
<gene>
    <name evidence="4" type="ORF">RFM42_24370</name>
</gene>
<organism evidence="4 5">
    <name type="scientific">Mesorhizobium vachelliae</name>
    <dbReference type="NCBI Taxonomy" id="3072309"/>
    <lineage>
        <taxon>Bacteria</taxon>
        <taxon>Pseudomonadati</taxon>
        <taxon>Pseudomonadota</taxon>
        <taxon>Alphaproteobacteria</taxon>
        <taxon>Hyphomicrobiales</taxon>
        <taxon>Phyllobacteriaceae</taxon>
        <taxon>Mesorhizobium</taxon>
    </lineage>
</organism>
<dbReference type="InterPro" id="IPR029061">
    <property type="entry name" value="THDP-binding"/>
</dbReference>